<gene>
    <name evidence="1" type="ORF">LCGC14_0464500</name>
</gene>
<comment type="caution">
    <text evidence="1">The sequence shown here is derived from an EMBL/GenBank/DDBJ whole genome shotgun (WGS) entry which is preliminary data.</text>
</comment>
<accession>A0A0F9VMS4</accession>
<reference evidence="1" key="1">
    <citation type="journal article" date="2015" name="Nature">
        <title>Complex archaea that bridge the gap between prokaryotes and eukaryotes.</title>
        <authorList>
            <person name="Spang A."/>
            <person name="Saw J.H."/>
            <person name="Jorgensen S.L."/>
            <person name="Zaremba-Niedzwiedzka K."/>
            <person name="Martijn J."/>
            <person name="Lind A.E."/>
            <person name="van Eijk R."/>
            <person name="Schleper C."/>
            <person name="Guy L."/>
            <person name="Ettema T.J."/>
        </authorList>
    </citation>
    <scope>NUCLEOTIDE SEQUENCE</scope>
</reference>
<organism evidence="1">
    <name type="scientific">marine sediment metagenome</name>
    <dbReference type="NCBI Taxonomy" id="412755"/>
    <lineage>
        <taxon>unclassified sequences</taxon>
        <taxon>metagenomes</taxon>
        <taxon>ecological metagenomes</taxon>
    </lineage>
</organism>
<dbReference type="EMBL" id="LAZR01000483">
    <property type="protein sequence ID" value="KKN67103.1"/>
    <property type="molecule type" value="Genomic_DNA"/>
</dbReference>
<name>A0A0F9VMS4_9ZZZZ</name>
<sequence length="823" mass="86973">MNVKRLVLLVLLLLLTPAFAAWPFPNTPPIIIEEGFRITDVNIDAIIVDFLNDNYLRLDATNDPVTGGLTLDKNLTLPNFAEGGVMFINGDFNVDVDAPNFFWSKNNLRLGIRTKSPADIVQLKVLNTNAGLTIEGISDTPSHDGMVTFLRARETGLTQVESGFEMGQIMWDGRNPTTRLTAAQYRTVASQDWFGVDNPVEVIYEKVQDGNTLMEIIYRIHGNGVFSIGDFNYSTLIGINDFGVGDNFEVLGTSRFAAFVDINAGLDVDTEGADINFDGGLTSVGSGVYAFADGDNDLGVASTLEVLEILEIAPTSSSTVGVIRMDGEVIIQRFPDSASGNFFLDGAGNFTLTGTENFGGGDGLSGLTTGIRNICFGLQCGDGITSGSGNIGFGRRALRRMSTGSNIVGIGNEACRGTSPWTGSNSICIGAGSGQAQTGGALNNVLIGRSAGSGITTGGGNAVISGFSGGQALTTGGFNTFVGYNVASNNTGQSGTVIRSVAIGFQSFTTDNDTIILGDPVSSLPTFGFGTHTPGAFVDINGLFDRIQFRVTGHSTQTNDLVLFQAQGDIEAFRVSGDGNTFVAGDLNVLGDMNVMGKFRATGDSNFLGNLNVIGDFTGGSPVKMPDGAILGRDDGSNFSTYDQNGYLTMDGGARVWKDIVIDVGQLHKPPTGLPEADEIGNFAVLKFDSDTNEAVFATFEAPYDWDTSENIQFIIDWAPTTADAGDVVWGCQLTSLDPNNGELLTDQTSDGFSTESTNSIQDELLRTSIFPLSSIPEVGDTVALRIFRGASAAADTYGADASLVKVRVRYLSHSLGQSIEAS</sequence>
<protein>
    <submittedName>
        <fullName evidence="1">Uncharacterized protein</fullName>
    </submittedName>
</protein>
<proteinExistence type="predicted"/>
<evidence type="ECO:0000313" key="1">
    <source>
        <dbReference type="EMBL" id="KKN67103.1"/>
    </source>
</evidence>
<dbReference type="AlphaFoldDB" id="A0A0F9VMS4"/>